<dbReference type="Proteomes" id="UP000006727">
    <property type="component" value="Chromosome 2"/>
</dbReference>
<dbReference type="PANTHER" id="PTHR11132">
    <property type="entry name" value="SOLUTE CARRIER FAMILY 35"/>
    <property type="match status" value="1"/>
</dbReference>
<evidence type="ECO:0000256" key="1">
    <source>
        <dbReference type="ARBA" id="ARBA00004141"/>
    </source>
</evidence>
<feature type="transmembrane region" description="Helical" evidence="5">
    <location>
        <begin position="70"/>
        <end position="89"/>
    </location>
</feature>
<dbReference type="EnsemblPlants" id="Pp3c2_29630V3.3">
    <property type="protein sequence ID" value="Pp3c2_29630V3.3"/>
    <property type="gene ID" value="Pp3c2_29630"/>
</dbReference>
<reference evidence="6 7" key="1">
    <citation type="journal article" date="2008" name="Science">
        <title>The Physcomitrella genome reveals evolutionary insights into the conquest of land by plants.</title>
        <authorList>
            <person name="Rensing S."/>
            <person name="Lang D."/>
            <person name="Zimmer A."/>
            <person name="Terry A."/>
            <person name="Salamov A."/>
            <person name="Shapiro H."/>
            <person name="Nishiyama T."/>
            <person name="Perroud P.-F."/>
            <person name="Lindquist E."/>
            <person name="Kamisugi Y."/>
            <person name="Tanahashi T."/>
            <person name="Sakakibara K."/>
            <person name="Fujita T."/>
            <person name="Oishi K."/>
            <person name="Shin-I T."/>
            <person name="Kuroki Y."/>
            <person name="Toyoda A."/>
            <person name="Suzuki Y."/>
            <person name="Hashimoto A."/>
            <person name="Yamaguchi K."/>
            <person name="Sugano A."/>
            <person name="Kohara Y."/>
            <person name="Fujiyama A."/>
            <person name="Anterola A."/>
            <person name="Aoki S."/>
            <person name="Ashton N."/>
            <person name="Barbazuk W.B."/>
            <person name="Barker E."/>
            <person name="Bennetzen J."/>
            <person name="Bezanilla M."/>
            <person name="Blankenship R."/>
            <person name="Cho S.H."/>
            <person name="Dutcher S."/>
            <person name="Estelle M."/>
            <person name="Fawcett J.A."/>
            <person name="Gundlach H."/>
            <person name="Hanada K."/>
            <person name="Heyl A."/>
            <person name="Hicks K.A."/>
            <person name="Hugh J."/>
            <person name="Lohr M."/>
            <person name="Mayer K."/>
            <person name="Melkozernov A."/>
            <person name="Murata T."/>
            <person name="Nelson D."/>
            <person name="Pils B."/>
            <person name="Prigge M."/>
            <person name="Reiss B."/>
            <person name="Renner T."/>
            <person name="Rombauts S."/>
            <person name="Rushton P."/>
            <person name="Sanderfoot A."/>
            <person name="Schween G."/>
            <person name="Shiu S.-H."/>
            <person name="Stueber K."/>
            <person name="Theodoulou F.L."/>
            <person name="Tu H."/>
            <person name="Van de Peer Y."/>
            <person name="Verrier P.J."/>
            <person name="Waters E."/>
            <person name="Wood A."/>
            <person name="Yang L."/>
            <person name="Cove D."/>
            <person name="Cuming A."/>
            <person name="Hasebe M."/>
            <person name="Lucas S."/>
            <person name="Mishler D.B."/>
            <person name="Reski R."/>
            <person name="Grigoriev I."/>
            <person name="Quatrano R.S."/>
            <person name="Boore J.L."/>
        </authorList>
    </citation>
    <scope>NUCLEOTIDE SEQUENCE [LARGE SCALE GENOMIC DNA]</scope>
    <source>
        <strain evidence="6 7">cv. Gransden 2004</strain>
    </source>
</reference>
<reference evidence="6" key="3">
    <citation type="submission" date="2020-12" db="UniProtKB">
        <authorList>
            <consortium name="EnsemblPlants"/>
        </authorList>
    </citation>
    <scope>IDENTIFICATION</scope>
</reference>
<feature type="transmembrane region" description="Helical" evidence="5">
    <location>
        <begin position="95"/>
        <end position="119"/>
    </location>
</feature>
<keyword evidence="4 5" id="KW-0472">Membrane</keyword>
<dbReference type="Gramene" id="Pp3c2_29630V3.3">
    <property type="protein sequence ID" value="Pp3c2_29630V3.3"/>
    <property type="gene ID" value="Pp3c2_29630"/>
</dbReference>
<proteinExistence type="predicted"/>
<dbReference type="InterPro" id="IPR050186">
    <property type="entry name" value="TPT_transporter"/>
</dbReference>
<protein>
    <recommendedName>
        <fullName evidence="8">Sugar phosphate transporter domain-containing protein</fullName>
    </recommendedName>
</protein>
<keyword evidence="3 5" id="KW-1133">Transmembrane helix</keyword>
<keyword evidence="7" id="KW-1185">Reference proteome</keyword>
<sequence>MVQKRVLHLRSLVSSRFVSLVLVYTLGEHAILDFKIFVNSYHGGSLQVKSGAPVFLLLFAFAFKLEVPSFKLMGIIVVISLGVLLTVAKETEFEIRGFILVLLATVMSGFRWTVTQLLLQVQYLFLML</sequence>
<evidence type="ECO:0000256" key="2">
    <source>
        <dbReference type="ARBA" id="ARBA00022692"/>
    </source>
</evidence>
<evidence type="ECO:0000256" key="5">
    <source>
        <dbReference type="SAM" id="Phobius"/>
    </source>
</evidence>
<dbReference type="EMBL" id="ABEU02000002">
    <property type="status" value="NOT_ANNOTATED_CDS"/>
    <property type="molecule type" value="Genomic_DNA"/>
</dbReference>
<evidence type="ECO:0008006" key="8">
    <source>
        <dbReference type="Google" id="ProtNLM"/>
    </source>
</evidence>
<reference evidence="6 7" key="2">
    <citation type="journal article" date="2018" name="Plant J.">
        <title>The Physcomitrella patens chromosome-scale assembly reveals moss genome structure and evolution.</title>
        <authorList>
            <person name="Lang D."/>
            <person name="Ullrich K.K."/>
            <person name="Murat F."/>
            <person name="Fuchs J."/>
            <person name="Jenkins J."/>
            <person name="Haas F.B."/>
            <person name="Piednoel M."/>
            <person name="Gundlach H."/>
            <person name="Van Bel M."/>
            <person name="Meyberg R."/>
            <person name="Vives C."/>
            <person name="Morata J."/>
            <person name="Symeonidi A."/>
            <person name="Hiss M."/>
            <person name="Muchero W."/>
            <person name="Kamisugi Y."/>
            <person name="Saleh O."/>
            <person name="Blanc G."/>
            <person name="Decker E.L."/>
            <person name="van Gessel N."/>
            <person name="Grimwood J."/>
            <person name="Hayes R.D."/>
            <person name="Graham S.W."/>
            <person name="Gunter L.E."/>
            <person name="McDaniel S.F."/>
            <person name="Hoernstein S.N.W."/>
            <person name="Larsson A."/>
            <person name="Li F.W."/>
            <person name="Perroud P.F."/>
            <person name="Phillips J."/>
            <person name="Ranjan P."/>
            <person name="Rokshar D.S."/>
            <person name="Rothfels C.J."/>
            <person name="Schneider L."/>
            <person name="Shu S."/>
            <person name="Stevenson D.W."/>
            <person name="Thummler F."/>
            <person name="Tillich M."/>
            <person name="Villarreal Aguilar J.C."/>
            <person name="Widiez T."/>
            <person name="Wong G.K."/>
            <person name="Wymore A."/>
            <person name="Zhang Y."/>
            <person name="Zimmer A.D."/>
            <person name="Quatrano R.S."/>
            <person name="Mayer K.F.X."/>
            <person name="Goodstein D."/>
            <person name="Casacuberta J.M."/>
            <person name="Vandepoele K."/>
            <person name="Reski R."/>
            <person name="Cuming A.C."/>
            <person name="Tuskan G.A."/>
            <person name="Maumus F."/>
            <person name="Salse J."/>
            <person name="Schmutz J."/>
            <person name="Rensing S.A."/>
        </authorList>
    </citation>
    <scope>NUCLEOTIDE SEQUENCE [LARGE SCALE GENOMIC DNA]</scope>
    <source>
        <strain evidence="6 7">cv. Gransden 2004</strain>
    </source>
</reference>
<evidence type="ECO:0000313" key="7">
    <source>
        <dbReference type="Proteomes" id="UP000006727"/>
    </source>
</evidence>
<dbReference type="GO" id="GO:0016020">
    <property type="term" value="C:membrane"/>
    <property type="evidence" value="ECO:0007669"/>
    <property type="project" value="UniProtKB-SubCell"/>
</dbReference>
<evidence type="ECO:0000256" key="4">
    <source>
        <dbReference type="ARBA" id="ARBA00023136"/>
    </source>
</evidence>
<accession>A0A7I4FKK9</accession>
<evidence type="ECO:0000256" key="3">
    <source>
        <dbReference type="ARBA" id="ARBA00022989"/>
    </source>
</evidence>
<feature type="transmembrane region" description="Helical" evidence="5">
    <location>
        <begin position="7"/>
        <end position="26"/>
    </location>
</feature>
<name>A0A7I4FKK9_PHYPA</name>
<evidence type="ECO:0000313" key="6">
    <source>
        <dbReference type="EnsemblPlants" id="Pp3c2_29630V3.3"/>
    </source>
</evidence>
<dbReference type="AlphaFoldDB" id="A0A7I4FKK9"/>
<keyword evidence="2 5" id="KW-0812">Transmembrane</keyword>
<organism evidence="6 7">
    <name type="scientific">Physcomitrium patens</name>
    <name type="common">Spreading-leaved earth moss</name>
    <name type="synonym">Physcomitrella patens</name>
    <dbReference type="NCBI Taxonomy" id="3218"/>
    <lineage>
        <taxon>Eukaryota</taxon>
        <taxon>Viridiplantae</taxon>
        <taxon>Streptophyta</taxon>
        <taxon>Embryophyta</taxon>
        <taxon>Bryophyta</taxon>
        <taxon>Bryophytina</taxon>
        <taxon>Bryopsida</taxon>
        <taxon>Funariidae</taxon>
        <taxon>Funariales</taxon>
        <taxon>Funariaceae</taxon>
        <taxon>Physcomitrium</taxon>
    </lineage>
</organism>
<comment type="subcellular location">
    <subcellularLocation>
        <location evidence="1">Membrane</location>
        <topology evidence="1">Multi-pass membrane protein</topology>
    </subcellularLocation>
</comment>